<dbReference type="OrthoDB" id="9757939at2"/>
<name>A0A1M6EIT8_9FIRM</name>
<organism evidence="1 2">
    <name type="scientific">Lutispora thermophila DSM 19022</name>
    <dbReference type="NCBI Taxonomy" id="1122184"/>
    <lineage>
        <taxon>Bacteria</taxon>
        <taxon>Bacillati</taxon>
        <taxon>Bacillota</taxon>
        <taxon>Clostridia</taxon>
        <taxon>Lutisporales</taxon>
        <taxon>Lutisporaceae</taxon>
        <taxon>Lutispora</taxon>
    </lineage>
</organism>
<gene>
    <name evidence="1" type="ORF">SAMN02745176_01589</name>
</gene>
<evidence type="ECO:0000313" key="1">
    <source>
        <dbReference type="EMBL" id="SHI85415.1"/>
    </source>
</evidence>
<sequence length="84" mass="10064">MIDEGSTIREKYGLDYIRYCVQIDWSIDSTKDWKYNPDWDKMITHTGDEYCEAEYVNEDLQWDITERKSIFGLSMKADPKQVEI</sequence>
<keyword evidence="2" id="KW-1185">Reference proteome</keyword>
<protein>
    <submittedName>
        <fullName evidence="1">Uncharacterized protein</fullName>
    </submittedName>
</protein>
<evidence type="ECO:0000313" key="2">
    <source>
        <dbReference type="Proteomes" id="UP000184442"/>
    </source>
</evidence>
<dbReference type="AlphaFoldDB" id="A0A1M6EIT8"/>
<dbReference type="Proteomes" id="UP000184442">
    <property type="component" value="Unassembled WGS sequence"/>
</dbReference>
<dbReference type="RefSeq" id="WP_073025680.1">
    <property type="nucleotide sequence ID" value="NZ_FQZS01000009.1"/>
</dbReference>
<proteinExistence type="predicted"/>
<dbReference type="STRING" id="1122184.SAMN02745176_01589"/>
<reference evidence="1 2" key="1">
    <citation type="submission" date="2016-11" db="EMBL/GenBank/DDBJ databases">
        <authorList>
            <person name="Jaros S."/>
            <person name="Januszkiewicz K."/>
            <person name="Wedrychowicz H."/>
        </authorList>
    </citation>
    <scope>NUCLEOTIDE SEQUENCE [LARGE SCALE GENOMIC DNA]</scope>
    <source>
        <strain evidence="1 2">DSM 19022</strain>
    </source>
</reference>
<accession>A0A1M6EIT8</accession>
<dbReference type="EMBL" id="FQZS01000009">
    <property type="protein sequence ID" value="SHI85415.1"/>
    <property type="molecule type" value="Genomic_DNA"/>
</dbReference>